<feature type="binding site" evidence="7">
    <location>
        <position position="282"/>
    </location>
    <ligand>
        <name>FMN</name>
        <dbReference type="ChEBI" id="CHEBI:58210"/>
    </ligand>
</feature>
<dbReference type="InterPro" id="IPR008259">
    <property type="entry name" value="FMN_hydac_DH_AS"/>
</dbReference>
<gene>
    <name evidence="9" type="ORF">V3328_13950</name>
</gene>
<dbReference type="GO" id="GO:0005886">
    <property type="term" value="C:plasma membrane"/>
    <property type="evidence" value="ECO:0007669"/>
    <property type="project" value="TreeGrafter"/>
</dbReference>
<dbReference type="PIRSF" id="PIRSF000138">
    <property type="entry name" value="Al-hdrx_acd_dh"/>
    <property type="match status" value="1"/>
</dbReference>
<dbReference type="Gene3D" id="3.20.20.70">
    <property type="entry name" value="Aldolase class I"/>
    <property type="match status" value="1"/>
</dbReference>
<feature type="binding site" evidence="7">
    <location>
        <position position="260"/>
    </location>
    <ligand>
        <name>glyoxylate</name>
        <dbReference type="ChEBI" id="CHEBI:36655"/>
    </ligand>
</feature>
<dbReference type="CDD" id="cd02809">
    <property type="entry name" value="alpha_hydroxyacid_oxid_FMN"/>
    <property type="match status" value="1"/>
</dbReference>
<evidence type="ECO:0000256" key="1">
    <source>
        <dbReference type="ARBA" id="ARBA00001917"/>
    </source>
</evidence>
<organism evidence="9 10">
    <name type="scientific">Microbaculum marinum</name>
    <dbReference type="NCBI Taxonomy" id="1764581"/>
    <lineage>
        <taxon>Bacteria</taxon>
        <taxon>Pseudomonadati</taxon>
        <taxon>Pseudomonadota</taxon>
        <taxon>Alphaproteobacteria</taxon>
        <taxon>Hyphomicrobiales</taxon>
        <taxon>Tepidamorphaceae</taxon>
        <taxon>Microbaculum</taxon>
    </lineage>
</organism>
<reference evidence="9 10" key="1">
    <citation type="submission" date="2024-02" db="EMBL/GenBank/DDBJ databases">
        <title>Genome analysis and characterization of Microbaculum marinisediminis sp. nov., isolated from marine sediment.</title>
        <authorList>
            <person name="Du Z.-J."/>
            <person name="Ye Y.-Q."/>
            <person name="Zhang Z.-R."/>
            <person name="Yuan S.-M."/>
            <person name="Zhang X.-Y."/>
        </authorList>
    </citation>
    <scope>NUCLEOTIDE SEQUENCE [LARGE SCALE GENOMIC DNA]</scope>
    <source>
        <strain evidence="9 10">SDUM1044001</strain>
    </source>
</reference>
<keyword evidence="4 9" id="KW-0560">Oxidoreductase</keyword>
<feature type="binding site" evidence="7">
    <location>
        <position position="114"/>
    </location>
    <ligand>
        <name>FMN</name>
        <dbReference type="ChEBI" id="CHEBI:58210"/>
    </ligand>
</feature>
<feature type="binding site" evidence="7">
    <location>
        <begin position="338"/>
        <end position="339"/>
    </location>
    <ligand>
        <name>FMN</name>
        <dbReference type="ChEBI" id="CHEBI:58210"/>
    </ligand>
</feature>
<evidence type="ECO:0000256" key="6">
    <source>
        <dbReference type="PIRSR" id="PIRSR000138-1"/>
    </source>
</evidence>
<dbReference type="GO" id="GO:0009060">
    <property type="term" value="P:aerobic respiration"/>
    <property type="evidence" value="ECO:0007669"/>
    <property type="project" value="TreeGrafter"/>
</dbReference>
<dbReference type="Proteomes" id="UP001378188">
    <property type="component" value="Unassembled WGS sequence"/>
</dbReference>
<evidence type="ECO:0000256" key="2">
    <source>
        <dbReference type="ARBA" id="ARBA00022630"/>
    </source>
</evidence>
<feature type="domain" description="FMN hydroxy acid dehydrogenase" evidence="8">
    <location>
        <begin position="6"/>
        <end position="389"/>
    </location>
</feature>
<dbReference type="RefSeq" id="WP_340330285.1">
    <property type="nucleotide sequence ID" value="NZ_JAZHOF010000005.1"/>
</dbReference>
<feature type="binding site" evidence="7">
    <location>
        <begin position="315"/>
        <end position="319"/>
    </location>
    <ligand>
        <name>FMN</name>
        <dbReference type="ChEBI" id="CHEBI:58210"/>
    </ligand>
</feature>
<dbReference type="SUPFAM" id="SSF51395">
    <property type="entry name" value="FMN-linked oxidoreductases"/>
    <property type="match status" value="1"/>
</dbReference>
<dbReference type="PANTHER" id="PTHR10578:SF107">
    <property type="entry name" value="2-HYDROXYACID OXIDASE 1"/>
    <property type="match status" value="1"/>
</dbReference>
<protein>
    <submittedName>
        <fullName evidence="9">Alpha-hydroxy acid oxidase</fullName>
        <ecNumber evidence="9">1.-.-.-</ecNumber>
    </submittedName>
</protein>
<dbReference type="GO" id="GO:0004459">
    <property type="term" value="F:L-lactate dehydrogenase (NAD+) activity"/>
    <property type="evidence" value="ECO:0007669"/>
    <property type="project" value="TreeGrafter"/>
</dbReference>
<feature type="binding site" evidence="7">
    <location>
        <position position="287"/>
    </location>
    <ligand>
        <name>glyoxylate</name>
        <dbReference type="ChEBI" id="CHEBI:36655"/>
    </ligand>
</feature>
<evidence type="ECO:0000313" key="9">
    <source>
        <dbReference type="EMBL" id="MEJ8572588.1"/>
    </source>
</evidence>
<dbReference type="Pfam" id="PF01070">
    <property type="entry name" value="FMN_dh"/>
    <property type="match status" value="1"/>
</dbReference>
<evidence type="ECO:0000256" key="4">
    <source>
        <dbReference type="ARBA" id="ARBA00023002"/>
    </source>
</evidence>
<dbReference type="GO" id="GO:0010181">
    <property type="term" value="F:FMN binding"/>
    <property type="evidence" value="ECO:0007669"/>
    <property type="project" value="InterPro"/>
</dbReference>
<feature type="binding site" evidence="7">
    <location>
        <position position="137"/>
    </location>
    <ligand>
        <name>glyoxylate</name>
        <dbReference type="ChEBI" id="CHEBI:36655"/>
    </ligand>
</feature>
<dbReference type="InterPro" id="IPR000262">
    <property type="entry name" value="FMN-dep_DH"/>
</dbReference>
<evidence type="ECO:0000313" key="10">
    <source>
        <dbReference type="Proteomes" id="UP001378188"/>
    </source>
</evidence>
<feature type="binding site" evidence="7">
    <location>
        <position position="172"/>
    </location>
    <ligand>
        <name>glyoxylate</name>
        <dbReference type="ChEBI" id="CHEBI:36655"/>
    </ligand>
</feature>
<name>A0AAW9RQH2_9HYPH</name>
<comment type="caution">
    <text evidence="9">The sequence shown here is derived from an EMBL/GenBank/DDBJ whole genome shotgun (WGS) entry which is preliminary data.</text>
</comment>
<feature type="binding site" evidence="7">
    <location>
        <position position="135"/>
    </location>
    <ligand>
        <name>FMN</name>
        <dbReference type="ChEBI" id="CHEBI:58210"/>
    </ligand>
</feature>
<keyword evidence="2 7" id="KW-0285">Flavoprotein</keyword>
<dbReference type="InterPro" id="IPR013785">
    <property type="entry name" value="Aldolase_TIM"/>
</dbReference>
<keyword evidence="10" id="KW-1185">Reference proteome</keyword>
<feature type="binding site" evidence="7">
    <location>
        <position position="163"/>
    </location>
    <ligand>
        <name>FMN</name>
        <dbReference type="ChEBI" id="CHEBI:58210"/>
    </ligand>
</feature>
<dbReference type="PROSITE" id="PS51349">
    <property type="entry name" value="FMN_HYDROXY_ACID_DH_2"/>
    <property type="match status" value="1"/>
</dbReference>
<feature type="binding site" evidence="7">
    <location>
        <position position="32"/>
    </location>
    <ligand>
        <name>glyoxylate</name>
        <dbReference type="ChEBI" id="CHEBI:36655"/>
    </ligand>
</feature>
<comment type="cofactor">
    <cofactor evidence="1">
        <name>FMN</name>
        <dbReference type="ChEBI" id="CHEBI:58210"/>
    </cofactor>
</comment>
<comment type="similarity">
    <text evidence="5">Belongs to the FMN-dependent alpha-hydroxy acid dehydrogenase family.</text>
</comment>
<dbReference type="PANTHER" id="PTHR10578">
    <property type="entry name" value="S -2-HYDROXY-ACID OXIDASE-RELATED"/>
    <property type="match status" value="1"/>
</dbReference>
<feature type="active site" description="Proton acceptor" evidence="6">
    <location>
        <position position="284"/>
    </location>
</feature>
<accession>A0AAW9RQH2</accession>
<keyword evidence="3 7" id="KW-0288">FMN</keyword>
<feature type="binding site" evidence="7">
    <location>
        <begin position="85"/>
        <end position="87"/>
    </location>
    <ligand>
        <name>FMN</name>
        <dbReference type="ChEBI" id="CHEBI:58210"/>
    </ligand>
</feature>
<dbReference type="InterPro" id="IPR037396">
    <property type="entry name" value="FMN_HAD"/>
</dbReference>
<dbReference type="PROSITE" id="PS00557">
    <property type="entry name" value="FMN_HYDROXY_ACID_DH_1"/>
    <property type="match status" value="1"/>
</dbReference>
<dbReference type="AlphaFoldDB" id="A0AAW9RQH2"/>
<evidence type="ECO:0000259" key="8">
    <source>
        <dbReference type="PROSITE" id="PS51349"/>
    </source>
</evidence>
<evidence type="ECO:0000256" key="3">
    <source>
        <dbReference type="ARBA" id="ARBA00022643"/>
    </source>
</evidence>
<dbReference type="InterPro" id="IPR012133">
    <property type="entry name" value="Alpha-hydoxy_acid_DH_FMN"/>
</dbReference>
<dbReference type="EMBL" id="JAZHOF010000005">
    <property type="protein sequence ID" value="MEJ8572588.1"/>
    <property type="molecule type" value="Genomic_DNA"/>
</dbReference>
<proteinExistence type="inferred from homology"/>
<dbReference type="FunFam" id="3.20.20.70:FF:000029">
    <property type="entry name" value="L-lactate dehydrogenase"/>
    <property type="match status" value="1"/>
</dbReference>
<feature type="binding site" evidence="7">
    <location>
        <position position="284"/>
    </location>
    <ligand>
        <name>glyoxylate</name>
        <dbReference type="ChEBI" id="CHEBI:36655"/>
    </ligand>
</feature>
<dbReference type="EC" id="1.-.-.-" evidence="9"/>
<evidence type="ECO:0000256" key="7">
    <source>
        <dbReference type="PIRSR" id="PIRSR000138-2"/>
    </source>
</evidence>
<evidence type="ECO:0000256" key="5">
    <source>
        <dbReference type="ARBA" id="ARBA00024042"/>
    </source>
</evidence>
<sequence length="393" mass="42232">MEAASGPFNDVLNLEDMREAARRRLPRAIFDYIDGAAEDEVSKRRNRRQFDEWGFVQRVLNDVSAIDLTVEIFGNRFAAPFGIGPTGLAGLAWPKAETLLAREAEKAAIPFCLSTVSSVRLEDVADATAAPNWFQLYIFRDRDLSRSLVERAKAAGYSVLVITVDCPTGGNRERDPRNDFTLPLRATRRNVANTAIRPGWLLRLARCGAPKPENMVEAARAAAGSAQGLVAFMNSQLDPSVTWRDVEEFIGLWDGPVVIKGLLSVKDVERAAELGARGVVLSNHGGRQLDGGISPLTVLPDARKVAGEALTIICDSGFRRGTDIIKARALGADLVLMGRNTLYGAGAGGAPGIAHVISILKSELTRAMTLLGTATIGDIAAEHVHYLGAAGHV</sequence>